<dbReference type="Gene3D" id="1.10.238.10">
    <property type="entry name" value="EF-hand"/>
    <property type="match status" value="2"/>
</dbReference>
<comment type="caution">
    <text evidence="6">The sequence shown here is derived from an EMBL/GenBank/DDBJ whole genome shotgun (WGS) entry which is preliminary data.</text>
</comment>
<gene>
    <name evidence="4" type="ORF">BYL167_LOCUS4430</name>
    <name evidence="3" type="ORF">GIL414_LOCUS1798</name>
    <name evidence="6" type="ORF">OVN521_LOCUS14926</name>
    <name evidence="5" type="ORF">SMN809_LOCUS7871</name>
    <name evidence="7" type="ORF">UXM345_LOCUS20072</name>
</gene>
<dbReference type="EMBL" id="CAJOBI010002346">
    <property type="protein sequence ID" value="CAF3924904.1"/>
    <property type="molecule type" value="Genomic_DNA"/>
</dbReference>
<evidence type="ECO:0000313" key="8">
    <source>
        <dbReference type="Proteomes" id="UP000663866"/>
    </source>
</evidence>
<dbReference type="InterPro" id="IPR018247">
    <property type="entry name" value="EF_Hand_1_Ca_BS"/>
</dbReference>
<dbReference type="PROSITE" id="PS00018">
    <property type="entry name" value="EF_HAND_1"/>
    <property type="match status" value="1"/>
</dbReference>
<dbReference type="Pfam" id="PF13202">
    <property type="entry name" value="EF-hand_5"/>
    <property type="match status" value="1"/>
</dbReference>
<dbReference type="AlphaFoldDB" id="A0A819NR79"/>
<reference evidence="6" key="1">
    <citation type="submission" date="2021-02" db="EMBL/GenBank/DDBJ databases">
        <authorList>
            <person name="Nowell W R."/>
        </authorList>
    </citation>
    <scope>NUCLEOTIDE SEQUENCE</scope>
</reference>
<dbReference type="Proteomes" id="UP000663842">
    <property type="component" value="Unassembled WGS sequence"/>
</dbReference>
<dbReference type="EMBL" id="CAJOBH010000940">
    <property type="protein sequence ID" value="CAF3826380.1"/>
    <property type="molecule type" value="Genomic_DNA"/>
</dbReference>
<evidence type="ECO:0000313" key="3">
    <source>
        <dbReference type="EMBL" id="CAF3813832.1"/>
    </source>
</evidence>
<feature type="domain" description="EF-hand" evidence="2">
    <location>
        <begin position="93"/>
        <end position="128"/>
    </location>
</feature>
<dbReference type="Proteomes" id="UP000681967">
    <property type="component" value="Unassembled WGS sequence"/>
</dbReference>
<dbReference type="PROSITE" id="PS50222">
    <property type="entry name" value="EF_HAND_2"/>
    <property type="match status" value="1"/>
</dbReference>
<evidence type="ECO:0000313" key="6">
    <source>
        <dbReference type="EMBL" id="CAF3998898.1"/>
    </source>
</evidence>
<accession>A0A819NR79</accession>
<dbReference type="EMBL" id="CAJOBF010002939">
    <property type="protein sequence ID" value="CAF4064983.1"/>
    <property type="molecule type" value="Genomic_DNA"/>
</dbReference>
<proteinExistence type="predicted"/>
<evidence type="ECO:0000259" key="2">
    <source>
        <dbReference type="PROSITE" id="PS50222"/>
    </source>
</evidence>
<organism evidence="6 8">
    <name type="scientific">Rotaria magnacalcarata</name>
    <dbReference type="NCBI Taxonomy" id="392030"/>
    <lineage>
        <taxon>Eukaryota</taxon>
        <taxon>Metazoa</taxon>
        <taxon>Spiralia</taxon>
        <taxon>Gnathifera</taxon>
        <taxon>Rotifera</taxon>
        <taxon>Eurotatoria</taxon>
        <taxon>Bdelloidea</taxon>
        <taxon>Philodinida</taxon>
        <taxon>Philodinidae</taxon>
        <taxon>Rotaria</taxon>
    </lineage>
</organism>
<dbReference type="Proteomes" id="UP000676336">
    <property type="component" value="Unassembled WGS sequence"/>
</dbReference>
<dbReference type="GO" id="GO:0005509">
    <property type="term" value="F:calcium ion binding"/>
    <property type="evidence" value="ECO:0007669"/>
    <property type="project" value="InterPro"/>
</dbReference>
<dbReference type="InterPro" id="IPR011992">
    <property type="entry name" value="EF-hand-dom_pair"/>
</dbReference>
<dbReference type="Proteomes" id="UP000681720">
    <property type="component" value="Unassembled WGS sequence"/>
</dbReference>
<name>A0A819NR79_9BILA</name>
<evidence type="ECO:0000313" key="7">
    <source>
        <dbReference type="EMBL" id="CAF4064983.1"/>
    </source>
</evidence>
<evidence type="ECO:0000256" key="1">
    <source>
        <dbReference type="ARBA" id="ARBA00022837"/>
    </source>
</evidence>
<protein>
    <recommendedName>
        <fullName evidence="2">EF-hand domain-containing protein</fullName>
    </recommendedName>
</protein>
<evidence type="ECO:0000313" key="5">
    <source>
        <dbReference type="EMBL" id="CAF3924904.1"/>
    </source>
</evidence>
<dbReference type="InterPro" id="IPR002048">
    <property type="entry name" value="EF_hand_dom"/>
</dbReference>
<dbReference type="SUPFAM" id="SSF47473">
    <property type="entry name" value="EF-hand"/>
    <property type="match status" value="1"/>
</dbReference>
<evidence type="ECO:0000313" key="4">
    <source>
        <dbReference type="EMBL" id="CAF3826380.1"/>
    </source>
</evidence>
<keyword evidence="1" id="KW-0106">Calcium</keyword>
<sequence length="200" mass="22420">MSSILESAEKNALELNPVQLNSLISTTGMSEETILQMFDETRNKFPSGGLTEAQFLEMNNSESSDSNPKNNSLLHLVFNTLDQDHSGLLSKQEPEVSMKCLFQLCDSNRDGFLTKDEIANLLSIFFLKFSDDKNAAERQENESLVKTCMDLVNKAFGDKTQVSEKEFRKHCAENEELQEMAQSIHAGLVMALAFSTLGFY</sequence>
<keyword evidence="8" id="KW-1185">Reference proteome</keyword>
<dbReference type="EMBL" id="CAJOBJ010000315">
    <property type="protein sequence ID" value="CAF3813832.1"/>
    <property type="molecule type" value="Genomic_DNA"/>
</dbReference>
<dbReference type="Proteomes" id="UP000663866">
    <property type="component" value="Unassembled WGS sequence"/>
</dbReference>
<dbReference type="EMBL" id="CAJOBG010002321">
    <property type="protein sequence ID" value="CAF3998898.1"/>
    <property type="molecule type" value="Genomic_DNA"/>
</dbReference>